<dbReference type="PANTHER" id="PTHR48081">
    <property type="entry name" value="AB HYDROLASE SUPERFAMILY PROTEIN C4A8.06C"/>
    <property type="match status" value="1"/>
</dbReference>
<dbReference type="Pfam" id="PF07859">
    <property type="entry name" value="Abhydrolase_3"/>
    <property type="match status" value="1"/>
</dbReference>
<dbReference type="InterPro" id="IPR050300">
    <property type="entry name" value="GDXG_lipolytic_enzyme"/>
</dbReference>
<dbReference type="RefSeq" id="WP_091596948.1">
    <property type="nucleotide sequence ID" value="NZ_JFBM01000003.1"/>
</dbReference>
<comment type="caution">
    <text evidence="3">The sequence shown here is derived from an EMBL/GenBank/DDBJ whole genome shotgun (WGS) entry which is preliminary data.</text>
</comment>
<dbReference type="Gene3D" id="3.40.50.1820">
    <property type="entry name" value="alpha/beta hydrolase"/>
    <property type="match status" value="1"/>
</dbReference>
<dbReference type="InterPro" id="IPR013094">
    <property type="entry name" value="AB_hydrolase_3"/>
</dbReference>
<name>A0A2P2FZR0_AMYLU</name>
<evidence type="ECO:0000256" key="1">
    <source>
        <dbReference type="ARBA" id="ARBA00022801"/>
    </source>
</evidence>
<evidence type="ECO:0000313" key="3">
    <source>
        <dbReference type="EMBL" id="KFU82214.1"/>
    </source>
</evidence>
<feature type="domain" description="Alpha/beta hydrolase fold-3" evidence="2">
    <location>
        <begin position="78"/>
        <end position="283"/>
    </location>
</feature>
<reference evidence="3 4" key="1">
    <citation type="journal article" date="2014" name="Genome Announc.">
        <title>Draft Genome Sequence of Amycolatopsis lurida NRRL 2430, Producer of the Glycopeptide Family Antibiotic Ristocetin.</title>
        <authorList>
            <person name="Kwun M.J."/>
            <person name="Hong H.J."/>
        </authorList>
    </citation>
    <scope>NUCLEOTIDE SEQUENCE [LARGE SCALE GENOMIC DNA]</scope>
    <source>
        <strain evidence="3 4">NRRL 2430</strain>
    </source>
</reference>
<accession>A0A2P2FZR0</accession>
<gene>
    <name evidence="3" type="ORF">BB31_04455</name>
</gene>
<dbReference type="PANTHER" id="PTHR48081:SF8">
    <property type="entry name" value="ALPHA_BETA HYDROLASE FOLD-3 DOMAIN-CONTAINING PROTEIN-RELATED"/>
    <property type="match status" value="1"/>
</dbReference>
<dbReference type="SUPFAM" id="SSF53474">
    <property type="entry name" value="alpha/beta-Hydrolases"/>
    <property type="match status" value="1"/>
</dbReference>
<evidence type="ECO:0000259" key="2">
    <source>
        <dbReference type="Pfam" id="PF07859"/>
    </source>
</evidence>
<organism evidence="3 4">
    <name type="scientific">Amycolatopsis lurida NRRL 2430</name>
    <dbReference type="NCBI Taxonomy" id="1460371"/>
    <lineage>
        <taxon>Bacteria</taxon>
        <taxon>Bacillati</taxon>
        <taxon>Actinomycetota</taxon>
        <taxon>Actinomycetes</taxon>
        <taxon>Pseudonocardiales</taxon>
        <taxon>Pseudonocardiaceae</taxon>
        <taxon>Amycolatopsis</taxon>
    </lineage>
</organism>
<protein>
    <submittedName>
        <fullName evidence="3">Lipase</fullName>
    </submittedName>
</protein>
<dbReference type="Proteomes" id="UP000256220">
    <property type="component" value="Unassembled WGS sequence"/>
</dbReference>
<dbReference type="AlphaFoldDB" id="A0A2P2FZR0"/>
<keyword evidence="4" id="KW-1185">Reference proteome</keyword>
<evidence type="ECO:0000313" key="4">
    <source>
        <dbReference type="Proteomes" id="UP000256220"/>
    </source>
</evidence>
<dbReference type="EMBL" id="JFBM01000003">
    <property type="protein sequence ID" value="KFU82214.1"/>
    <property type="molecule type" value="Genomic_DNA"/>
</dbReference>
<dbReference type="InterPro" id="IPR029058">
    <property type="entry name" value="AB_hydrolase_fold"/>
</dbReference>
<dbReference type="GO" id="GO:0016787">
    <property type="term" value="F:hydrolase activity"/>
    <property type="evidence" value="ECO:0007669"/>
    <property type="project" value="UniProtKB-KW"/>
</dbReference>
<sequence>MTVTLDPAVKELLARSVPSEAPAGPLTAPELRAAFAASWRRPESVEEVASVTDHVLPSGVRVRIYLPEAAEPVPAFAWIHGGGWTIGSIDENEVASRAVCNAAKVAVVAVDYRLAPEHPYPAAPDDCYAVVDWLATGGAGPAVDGTRIAIGGESAGGNLSTVVSMMSRDRGGPPLAAQVLICPVYGHPDDGFRSYADFAEGFGMTAGAMRFFFEQYVSDPAQLNDPYLLPLRADDLTGLPPALVLTAEYDVLRDEGEEFARRLTDAGTHVEMTRYSGQIHGFYGLYTDLPASPRSHRHVASFLTRVFDRRVQSSGGGRPDRVLG</sequence>
<keyword evidence="1" id="KW-0378">Hydrolase</keyword>
<proteinExistence type="predicted"/>